<protein>
    <submittedName>
        <fullName evidence="1">Uncharacterized protein</fullName>
    </submittedName>
</protein>
<dbReference type="Proteomes" id="UP001055439">
    <property type="component" value="Chromosome 4"/>
</dbReference>
<reference evidence="1" key="1">
    <citation type="submission" date="2022-05" db="EMBL/GenBank/DDBJ databases">
        <title>The Musa troglodytarum L. genome provides insights into the mechanism of non-climacteric behaviour and enrichment of carotenoids.</title>
        <authorList>
            <person name="Wang J."/>
        </authorList>
    </citation>
    <scope>NUCLEOTIDE SEQUENCE</scope>
    <source>
        <tissue evidence="1">Leaf</tissue>
    </source>
</reference>
<dbReference type="AlphaFoldDB" id="A0A9E7FJ81"/>
<proteinExistence type="predicted"/>
<organism evidence="1 2">
    <name type="scientific">Musa troglodytarum</name>
    <name type="common">fe'i banana</name>
    <dbReference type="NCBI Taxonomy" id="320322"/>
    <lineage>
        <taxon>Eukaryota</taxon>
        <taxon>Viridiplantae</taxon>
        <taxon>Streptophyta</taxon>
        <taxon>Embryophyta</taxon>
        <taxon>Tracheophyta</taxon>
        <taxon>Spermatophyta</taxon>
        <taxon>Magnoliopsida</taxon>
        <taxon>Liliopsida</taxon>
        <taxon>Zingiberales</taxon>
        <taxon>Musaceae</taxon>
        <taxon>Musa</taxon>
    </lineage>
</organism>
<feature type="non-terminal residue" evidence="1">
    <location>
        <position position="37"/>
    </location>
</feature>
<keyword evidence="2" id="KW-1185">Reference proteome</keyword>
<accession>A0A9E7FJ81</accession>
<evidence type="ECO:0000313" key="1">
    <source>
        <dbReference type="EMBL" id="URD96909.1"/>
    </source>
</evidence>
<sequence>MRRPSYRIESWITECAGSSMQSPRHHCCPMEQSRLVK</sequence>
<gene>
    <name evidence="1" type="ORF">MUK42_35907</name>
</gene>
<dbReference type="EMBL" id="CP097506">
    <property type="protein sequence ID" value="URD96909.1"/>
    <property type="molecule type" value="Genomic_DNA"/>
</dbReference>
<evidence type="ECO:0000313" key="2">
    <source>
        <dbReference type="Proteomes" id="UP001055439"/>
    </source>
</evidence>
<name>A0A9E7FJ81_9LILI</name>